<dbReference type="EMBL" id="JAMDLW010000018">
    <property type="protein sequence ID" value="MCY9520681.1"/>
    <property type="molecule type" value="Genomic_DNA"/>
</dbReference>
<keyword evidence="3" id="KW-1185">Reference proteome</keyword>
<gene>
    <name evidence="2" type="ORF">M5X09_13575</name>
</gene>
<reference evidence="2 3" key="1">
    <citation type="submission" date="2022-05" db="EMBL/GenBank/DDBJ databases">
        <title>Genome Sequencing of Bee-Associated Microbes.</title>
        <authorList>
            <person name="Dunlap C."/>
        </authorList>
    </citation>
    <scope>NUCLEOTIDE SEQUENCE [LARGE SCALE GENOMIC DNA]</scope>
    <source>
        <strain evidence="2 3">NRRL NRS-1438</strain>
    </source>
</reference>
<comment type="caution">
    <text evidence="2">The sequence shown here is derived from an EMBL/GenBank/DDBJ whole genome shotgun (WGS) entry which is preliminary data.</text>
</comment>
<feature type="chain" id="PRO_5045250580" evidence="1">
    <location>
        <begin position="25"/>
        <end position="148"/>
    </location>
</feature>
<proteinExistence type="predicted"/>
<dbReference type="Proteomes" id="UP001207626">
    <property type="component" value="Unassembled WGS sequence"/>
</dbReference>
<accession>A0ABT4DXK2</accession>
<dbReference type="RefSeq" id="WP_087432354.1">
    <property type="nucleotide sequence ID" value="NZ_JAMDLV010000041.1"/>
</dbReference>
<sequence length="148" mass="16705">MKRIMLLLLLSVLLLPSLSDIASAKTPLKEGMVIGKIAAQQLKGKINGIPIQGYTFRNSFWVAVKDLNHYGFDVAINNDSNTIRISRNINKKLDGIAIAHSDRTPIESNVAFTQKEAYIENRKLTAYQIELSYISRKSSERLIRMLNQ</sequence>
<protein>
    <submittedName>
        <fullName evidence="2">Uncharacterized protein</fullName>
    </submittedName>
</protein>
<organism evidence="2 3">
    <name type="scientific">Paenibacillus apiarius</name>
    <dbReference type="NCBI Taxonomy" id="46240"/>
    <lineage>
        <taxon>Bacteria</taxon>
        <taxon>Bacillati</taxon>
        <taxon>Bacillota</taxon>
        <taxon>Bacilli</taxon>
        <taxon>Bacillales</taxon>
        <taxon>Paenibacillaceae</taxon>
        <taxon>Paenibacillus</taxon>
    </lineage>
</organism>
<name>A0ABT4DXK2_9BACL</name>
<evidence type="ECO:0000313" key="2">
    <source>
        <dbReference type="EMBL" id="MCY9520681.1"/>
    </source>
</evidence>
<feature type="signal peptide" evidence="1">
    <location>
        <begin position="1"/>
        <end position="24"/>
    </location>
</feature>
<evidence type="ECO:0000313" key="3">
    <source>
        <dbReference type="Proteomes" id="UP001207626"/>
    </source>
</evidence>
<keyword evidence="1" id="KW-0732">Signal</keyword>
<evidence type="ECO:0000256" key="1">
    <source>
        <dbReference type="SAM" id="SignalP"/>
    </source>
</evidence>